<keyword evidence="4" id="KW-1185">Reference proteome</keyword>
<evidence type="ECO:0000313" key="3">
    <source>
        <dbReference type="EMBL" id="SDU51234.1"/>
    </source>
</evidence>
<proteinExistence type="predicted"/>
<dbReference type="OrthoDB" id="9814037at2"/>
<protein>
    <recommendedName>
        <fullName evidence="2">Transcription factor zinc-finger domain-containing protein</fullName>
    </recommendedName>
</protein>
<evidence type="ECO:0000313" key="4">
    <source>
        <dbReference type="Proteomes" id="UP000182977"/>
    </source>
</evidence>
<dbReference type="Proteomes" id="UP000182977">
    <property type="component" value="Chromosome I"/>
</dbReference>
<feature type="domain" description="Transcription factor zinc-finger" evidence="2">
    <location>
        <begin position="2"/>
        <end position="41"/>
    </location>
</feature>
<dbReference type="EMBL" id="LT629791">
    <property type="protein sequence ID" value="SDU51234.1"/>
    <property type="molecule type" value="Genomic_DNA"/>
</dbReference>
<evidence type="ECO:0000256" key="1">
    <source>
        <dbReference type="SAM" id="MobiDB-lite"/>
    </source>
</evidence>
<reference evidence="4" key="1">
    <citation type="submission" date="2016-10" db="EMBL/GenBank/DDBJ databases">
        <authorList>
            <person name="Varghese N."/>
            <person name="Submissions S."/>
        </authorList>
    </citation>
    <scope>NUCLEOTIDE SEQUENCE [LARGE SCALE GENOMIC DNA]</scope>
    <source>
        <strain evidence="4">DSM 45079</strain>
    </source>
</reference>
<dbReference type="AlphaFoldDB" id="A0A1H2J459"/>
<organism evidence="3 4">
    <name type="scientific">Jiangella alkaliphila</name>
    <dbReference type="NCBI Taxonomy" id="419479"/>
    <lineage>
        <taxon>Bacteria</taxon>
        <taxon>Bacillati</taxon>
        <taxon>Actinomycetota</taxon>
        <taxon>Actinomycetes</taxon>
        <taxon>Jiangellales</taxon>
        <taxon>Jiangellaceae</taxon>
        <taxon>Jiangella</taxon>
    </lineage>
</organism>
<evidence type="ECO:0000259" key="2">
    <source>
        <dbReference type="Pfam" id="PF13453"/>
    </source>
</evidence>
<dbReference type="InterPro" id="IPR027392">
    <property type="entry name" value="TF_Znf"/>
</dbReference>
<accession>A0A1H2J459</accession>
<name>A0A1H2J459_9ACTN</name>
<dbReference type="STRING" id="419479.SAMN04488563_2286"/>
<gene>
    <name evidence="3" type="ORF">SAMN04488563_2286</name>
</gene>
<feature type="compositionally biased region" description="Low complexity" evidence="1">
    <location>
        <begin position="66"/>
        <end position="76"/>
    </location>
</feature>
<sequence>MTCPKCSGQMKTYDRLGVHVEQCDSCKGIFLDKGELEQIVAAEEQFNAPPPPLETSRRQVPPPQQQPYQEPYQQPYRDSPAPYGRGRGYSDSPGPYGYGKKRRKSFLDQLFD</sequence>
<dbReference type="Pfam" id="PF13453">
    <property type="entry name" value="Zn_ribbon_TFIIB"/>
    <property type="match status" value="1"/>
</dbReference>
<feature type="region of interest" description="Disordered" evidence="1">
    <location>
        <begin position="42"/>
        <end position="112"/>
    </location>
</feature>